<reference evidence="1 2" key="1">
    <citation type="journal article" date="2017" name="Int. J. Syst. Evol. Microbiol.">
        <title>Bacillus notoginsengisoli sp. nov., a novel bacterium isolated from the rhizosphere of Panax notoginseng.</title>
        <authorList>
            <person name="Zhang M.Y."/>
            <person name="Cheng J."/>
            <person name="Cai Y."/>
            <person name="Zhang T.Y."/>
            <person name="Wu Y.Y."/>
            <person name="Manikprabhu D."/>
            <person name="Li W.J."/>
            <person name="Zhang Y.X."/>
        </authorList>
    </citation>
    <scope>NUCLEOTIDE SEQUENCE [LARGE SCALE GENOMIC DNA]</scope>
    <source>
        <strain evidence="1 2">JCM 30743</strain>
    </source>
</reference>
<keyword evidence="2" id="KW-1185">Reference proteome</keyword>
<dbReference type="OrthoDB" id="2891155at2"/>
<name>A0A417YXF6_9BACI</name>
<dbReference type="AlphaFoldDB" id="A0A417YXF6"/>
<evidence type="ECO:0000313" key="2">
    <source>
        <dbReference type="Proteomes" id="UP000284416"/>
    </source>
</evidence>
<proteinExistence type="predicted"/>
<organism evidence="1 2">
    <name type="scientific">Neobacillus notoginsengisoli</name>
    <dbReference type="NCBI Taxonomy" id="1578198"/>
    <lineage>
        <taxon>Bacteria</taxon>
        <taxon>Bacillati</taxon>
        <taxon>Bacillota</taxon>
        <taxon>Bacilli</taxon>
        <taxon>Bacillales</taxon>
        <taxon>Bacillaceae</taxon>
        <taxon>Neobacillus</taxon>
    </lineage>
</organism>
<dbReference type="EMBL" id="QWEG01000003">
    <property type="protein sequence ID" value="RHW42283.1"/>
    <property type="molecule type" value="Genomic_DNA"/>
</dbReference>
<gene>
    <name evidence="1" type="ORF">D1B31_06590</name>
</gene>
<comment type="caution">
    <text evidence="1">The sequence shown here is derived from an EMBL/GenBank/DDBJ whole genome shotgun (WGS) entry which is preliminary data.</text>
</comment>
<protein>
    <submittedName>
        <fullName evidence="1">Uncharacterized protein</fullName>
    </submittedName>
</protein>
<sequence length="88" mass="9929">MYRLAKGKQELLLRFSSGTKQGLEEQAEICRLLMGKDINFEKIAAMDSLILLHNKLGAIVVQVDRHPSLVLNVTAVIPNERWLTIKSL</sequence>
<accession>A0A417YXF6</accession>
<dbReference type="RefSeq" id="WP_118919939.1">
    <property type="nucleotide sequence ID" value="NZ_QWEG01000003.1"/>
</dbReference>
<evidence type="ECO:0000313" key="1">
    <source>
        <dbReference type="EMBL" id="RHW42283.1"/>
    </source>
</evidence>
<dbReference type="Proteomes" id="UP000284416">
    <property type="component" value="Unassembled WGS sequence"/>
</dbReference>